<feature type="compositionally biased region" description="Basic residues" evidence="2">
    <location>
        <begin position="79"/>
        <end position="90"/>
    </location>
</feature>
<evidence type="ECO:0000313" key="3">
    <source>
        <dbReference type="Proteomes" id="UP000504631"/>
    </source>
</evidence>
<feature type="region of interest" description="Disordered" evidence="2">
    <location>
        <begin position="306"/>
        <end position="350"/>
    </location>
</feature>
<proteinExistence type="predicted"/>
<keyword evidence="3" id="KW-1185">Reference proteome</keyword>
<gene>
    <name evidence="4" type="primary">LOC117238000</name>
    <name evidence="5" type="synonym">LOC117240555</name>
</gene>
<dbReference type="Proteomes" id="UP000504631">
    <property type="component" value="Unplaced"/>
</dbReference>
<evidence type="ECO:0000313" key="5">
    <source>
        <dbReference type="RefSeq" id="XP_033362459.1"/>
    </source>
</evidence>
<sequence>MYDLSYKDINISLRQVLQAIQKHTEIQDQIQILAQQAREENERRAKEIKQLKQAVAEIKLVLTNKKIIKSKNSKSVTKTTKKTMKSRKKDRIPAASIPETTFDPKSDNNGGDQYYNEPQHQIMLSAEDAIRFIPTLNGDDDVGVEEFIKEVHAMRMCCSQKDLLLKAIKIDKIVGKAARSIRHIPIGNYEDLYNTLRSNVVVDVTSDEYEEQLRDLKQGRHESVQSFNIRFRCILHRLTYAIISENLQPITRRIMIEATMRKVSRIYLKGLRRDIGRILLAGKLDSLYTTEKKAVDVERYLQEKEKGWRTGSRPTATDRPLPTTRNNNPVNKRVSPVSKTERVSSAKRQVKCPKCGELGHVEKNVR</sequence>
<keyword evidence="1" id="KW-0175">Coiled coil</keyword>
<name>A0A6J3KZI2_9HYME</name>
<accession>A0A6J3KZI2</accession>
<organism evidence="3 4">
    <name type="scientific">Bombus vosnesenskii</name>
    <dbReference type="NCBI Taxonomy" id="207650"/>
    <lineage>
        <taxon>Eukaryota</taxon>
        <taxon>Metazoa</taxon>
        <taxon>Ecdysozoa</taxon>
        <taxon>Arthropoda</taxon>
        <taxon>Hexapoda</taxon>
        <taxon>Insecta</taxon>
        <taxon>Pterygota</taxon>
        <taxon>Neoptera</taxon>
        <taxon>Endopterygota</taxon>
        <taxon>Hymenoptera</taxon>
        <taxon>Apocrita</taxon>
        <taxon>Aculeata</taxon>
        <taxon>Apoidea</taxon>
        <taxon>Anthophila</taxon>
        <taxon>Apidae</taxon>
        <taxon>Bombus</taxon>
        <taxon>Pyrobombus</taxon>
    </lineage>
</organism>
<protein>
    <submittedName>
        <fullName evidence="4">Uncharacterized protein LOC117238000</fullName>
    </submittedName>
    <submittedName>
        <fullName evidence="5">Uncharacterized protein LOC117240555</fullName>
    </submittedName>
</protein>
<dbReference type="KEGG" id="bvk:117240555"/>
<evidence type="ECO:0000256" key="1">
    <source>
        <dbReference type="SAM" id="Coils"/>
    </source>
</evidence>
<feature type="region of interest" description="Disordered" evidence="2">
    <location>
        <begin position="73"/>
        <end position="110"/>
    </location>
</feature>
<feature type="coiled-coil region" evidence="1">
    <location>
        <begin position="23"/>
        <end position="57"/>
    </location>
</feature>
<dbReference type="GeneID" id="117238000"/>
<reference evidence="4 5" key="1">
    <citation type="submission" date="2025-04" db="UniProtKB">
        <authorList>
            <consortium name="RefSeq"/>
        </authorList>
    </citation>
    <scope>IDENTIFICATION</scope>
    <source>
        <tissue evidence="4 5">Muscle</tissue>
    </source>
</reference>
<dbReference type="RefSeq" id="XP_033362459.1">
    <property type="nucleotide sequence ID" value="XM_033506568.1"/>
</dbReference>
<dbReference type="KEGG" id="bvk:117238000"/>
<dbReference type="AlphaFoldDB" id="A0A6J3KZI2"/>
<evidence type="ECO:0000313" key="4">
    <source>
        <dbReference type="RefSeq" id="XP_033358387.1"/>
    </source>
</evidence>
<dbReference type="RefSeq" id="XP_033358387.1">
    <property type="nucleotide sequence ID" value="XM_033502496.1"/>
</dbReference>
<evidence type="ECO:0000256" key="2">
    <source>
        <dbReference type="SAM" id="MobiDB-lite"/>
    </source>
</evidence>